<evidence type="ECO:0000313" key="7">
    <source>
        <dbReference type="EMBL" id="SMO90572.1"/>
    </source>
</evidence>
<dbReference type="AlphaFoldDB" id="A0A521F2Z4"/>
<evidence type="ECO:0000256" key="1">
    <source>
        <dbReference type="ARBA" id="ARBA00004141"/>
    </source>
</evidence>
<accession>A0A521F2Z4</accession>
<keyword evidence="4 5" id="KW-0472">Membrane</keyword>
<organism evidence="7 8">
    <name type="scientific">Halorubrum cibi</name>
    <dbReference type="NCBI Taxonomy" id="413815"/>
    <lineage>
        <taxon>Archaea</taxon>
        <taxon>Methanobacteriati</taxon>
        <taxon>Methanobacteriota</taxon>
        <taxon>Stenosarchaea group</taxon>
        <taxon>Halobacteria</taxon>
        <taxon>Halobacteriales</taxon>
        <taxon>Haloferacaceae</taxon>
        <taxon>Halorubrum</taxon>
    </lineage>
</organism>
<gene>
    <name evidence="7" type="ORF">SAMN06264867_1172</name>
</gene>
<feature type="transmembrane region" description="Helical" evidence="5">
    <location>
        <begin position="121"/>
        <end position="139"/>
    </location>
</feature>
<dbReference type="InterPro" id="IPR007016">
    <property type="entry name" value="O-antigen_ligase-rel_domated"/>
</dbReference>
<feature type="transmembrane region" description="Helical" evidence="5">
    <location>
        <begin position="64"/>
        <end position="87"/>
    </location>
</feature>
<dbReference type="InterPro" id="IPR051533">
    <property type="entry name" value="WaaL-like"/>
</dbReference>
<evidence type="ECO:0000256" key="2">
    <source>
        <dbReference type="ARBA" id="ARBA00022692"/>
    </source>
</evidence>
<evidence type="ECO:0000313" key="8">
    <source>
        <dbReference type="Proteomes" id="UP000319712"/>
    </source>
</evidence>
<reference evidence="7 8" key="1">
    <citation type="submission" date="2017-05" db="EMBL/GenBank/DDBJ databases">
        <authorList>
            <person name="Varghese N."/>
            <person name="Submissions S."/>
        </authorList>
    </citation>
    <scope>NUCLEOTIDE SEQUENCE [LARGE SCALE GENOMIC DNA]</scope>
    <source>
        <strain evidence="7 8">DSM 19504</strain>
    </source>
</reference>
<feature type="domain" description="O-antigen ligase-related" evidence="6">
    <location>
        <begin position="18"/>
        <end position="80"/>
    </location>
</feature>
<keyword evidence="7" id="KW-0436">Ligase</keyword>
<dbReference type="PANTHER" id="PTHR37422:SF13">
    <property type="entry name" value="LIPOPOLYSACCHARIDE BIOSYNTHESIS PROTEIN PA4999-RELATED"/>
    <property type="match status" value="1"/>
</dbReference>
<dbReference type="EMBL" id="FXTD01000017">
    <property type="protein sequence ID" value="SMO90572.1"/>
    <property type="molecule type" value="Genomic_DNA"/>
</dbReference>
<dbReference type="GO" id="GO:0016020">
    <property type="term" value="C:membrane"/>
    <property type="evidence" value="ECO:0007669"/>
    <property type="project" value="UniProtKB-SubCell"/>
</dbReference>
<evidence type="ECO:0000256" key="4">
    <source>
        <dbReference type="ARBA" id="ARBA00023136"/>
    </source>
</evidence>
<sequence length="144" mass="15378">MLLQLIPGPSILERIYLAGRLDIWHAAIEAVKARPILGHGPGDLPTIVGAFAEGSVGAGIYNSFLRLFVTTGVLGGLCYVYLFVYSITNHAKLKLDRESLIVHSLTIGFVVNELFTGNSMFGLSTTSVIGAVLIGYLLSDIVAD</sequence>
<proteinExistence type="predicted"/>
<protein>
    <submittedName>
        <fullName evidence="7">O-Antigen ligase</fullName>
    </submittedName>
</protein>
<feature type="transmembrane region" description="Helical" evidence="5">
    <location>
        <begin position="99"/>
        <end position="115"/>
    </location>
</feature>
<keyword evidence="3 5" id="KW-1133">Transmembrane helix</keyword>
<dbReference type="PANTHER" id="PTHR37422">
    <property type="entry name" value="TEICHURONIC ACID BIOSYNTHESIS PROTEIN TUAE"/>
    <property type="match status" value="1"/>
</dbReference>
<comment type="subcellular location">
    <subcellularLocation>
        <location evidence="1">Membrane</location>
        <topology evidence="1">Multi-pass membrane protein</topology>
    </subcellularLocation>
</comment>
<dbReference type="Pfam" id="PF04932">
    <property type="entry name" value="Wzy_C"/>
    <property type="match status" value="1"/>
</dbReference>
<dbReference type="Proteomes" id="UP000319712">
    <property type="component" value="Unassembled WGS sequence"/>
</dbReference>
<evidence type="ECO:0000256" key="3">
    <source>
        <dbReference type="ARBA" id="ARBA00022989"/>
    </source>
</evidence>
<keyword evidence="2 5" id="KW-0812">Transmembrane</keyword>
<evidence type="ECO:0000259" key="6">
    <source>
        <dbReference type="Pfam" id="PF04932"/>
    </source>
</evidence>
<evidence type="ECO:0000256" key="5">
    <source>
        <dbReference type="SAM" id="Phobius"/>
    </source>
</evidence>
<dbReference type="GO" id="GO:0016874">
    <property type="term" value="F:ligase activity"/>
    <property type="evidence" value="ECO:0007669"/>
    <property type="project" value="UniProtKB-KW"/>
</dbReference>
<keyword evidence="8" id="KW-1185">Reference proteome</keyword>
<name>A0A521F2Z4_9EURY</name>